<organism evidence="2 3">
    <name type="scientific">Mycobacterium [tuberculosis] TKK-01-0051</name>
    <dbReference type="NCBI Taxonomy" id="1324261"/>
    <lineage>
        <taxon>Bacteria</taxon>
        <taxon>Bacillati</taxon>
        <taxon>Actinomycetota</taxon>
        <taxon>Actinomycetes</taxon>
        <taxon>Mycobacteriales</taxon>
        <taxon>Mycobacteriaceae</taxon>
        <taxon>Mycobacterium</taxon>
        <taxon>Mycobacterium avium complex (MAC)</taxon>
    </lineage>
</organism>
<keyword evidence="3" id="KW-1185">Reference proteome</keyword>
<dbReference type="Gene3D" id="1.20.1290.10">
    <property type="entry name" value="AhpD-like"/>
    <property type="match status" value="1"/>
</dbReference>
<dbReference type="Proteomes" id="UP000025947">
    <property type="component" value="Unassembled WGS sequence"/>
</dbReference>
<accession>A0A051TXB5</accession>
<comment type="caution">
    <text evidence="2">The sequence shown here is derived from an EMBL/GenBank/DDBJ whole genome shotgun (WGS) entry which is preliminary data.</text>
</comment>
<evidence type="ECO:0000313" key="3">
    <source>
        <dbReference type="Proteomes" id="UP000025947"/>
    </source>
</evidence>
<dbReference type="SUPFAM" id="SSF69118">
    <property type="entry name" value="AhpD-like"/>
    <property type="match status" value="1"/>
</dbReference>
<dbReference type="InterPro" id="IPR029032">
    <property type="entry name" value="AhpD-like"/>
</dbReference>
<feature type="domain" description="Carboxymuconolactone decarboxylase-like" evidence="1">
    <location>
        <begin position="60"/>
        <end position="117"/>
    </location>
</feature>
<dbReference type="Pfam" id="PF02627">
    <property type="entry name" value="CMD"/>
    <property type="match status" value="1"/>
</dbReference>
<name>A0A051TXB5_9MYCO</name>
<dbReference type="EMBL" id="JLXW01000010">
    <property type="protein sequence ID" value="KBZ60991.1"/>
    <property type="molecule type" value="Genomic_DNA"/>
</dbReference>
<reference evidence="2 3" key="1">
    <citation type="submission" date="2014-04" db="EMBL/GenBank/DDBJ databases">
        <title>The Genome Sequence of Mycobacterium tuberculosis TKK-01-0051.</title>
        <authorList>
            <consortium name="The Broad Institute Genomics Platform"/>
            <consortium name="The Broad Institute Genome Sequencing Center for Infectious Disease"/>
            <person name="Earl A.M."/>
            <person name="Cohen K."/>
            <person name="Pym A."/>
            <person name="Bishai W."/>
            <person name="Maharaj K."/>
            <person name="Desjardins C."/>
            <person name="Abeel T."/>
            <person name="Young S."/>
            <person name="Zeng Q."/>
            <person name="Gargeya S."/>
            <person name="Abouelleil A."/>
            <person name="Alvarado L."/>
            <person name="Chapman S.B."/>
            <person name="Gainer-Dewar J."/>
            <person name="Goldberg J."/>
            <person name="Griggs A."/>
            <person name="Gujja S."/>
            <person name="Hansen M."/>
            <person name="Howarth C."/>
            <person name="Imamovic A."/>
            <person name="Larimer J."/>
            <person name="Murphy C."/>
            <person name="Naylor J."/>
            <person name="Pearson M."/>
            <person name="Poon T.W."/>
            <person name="Priest M."/>
            <person name="Roberts A."/>
            <person name="Saif S."/>
            <person name="Shea T."/>
            <person name="Sykes S."/>
            <person name="Wortman J."/>
            <person name="Nusbaum C."/>
            <person name="Birren B."/>
        </authorList>
    </citation>
    <scope>NUCLEOTIDE SEQUENCE [LARGE SCALE GENOMIC DNA]</scope>
    <source>
        <strain evidence="2 3">TKK-01-0051</strain>
    </source>
</reference>
<protein>
    <recommendedName>
        <fullName evidence="1">Carboxymuconolactone decarboxylase-like domain-containing protein</fullName>
    </recommendedName>
</protein>
<evidence type="ECO:0000259" key="1">
    <source>
        <dbReference type="Pfam" id="PF02627"/>
    </source>
</evidence>
<dbReference type="AlphaFoldDB" id="A0A051TXB5"/>
<dbReference type="HOGENOM" id="CLU_1376852_0_0_11"/>
<evidence type="ECO:0000313" key="2">
    <source>
        <dbReference type="EMBL" id="KBZ60991.1"/>
    </source>
</evidence>
<proteinExistence type="predicted"/>
<dbReference type="PANTHER" id="PTHR34846:SF5">
    <property type="entry name" value="CARBOXYMUCONOLACTONE DECARBOXYLASE-LIKE DOMAIN-CONTAINING PROTEIN"/>
    <property type="match status" value="1"/>
</dbReference>
<dbReference type="InterPro" id="IPR003779">
    <property type="entry name" value="CMD-like"/>
</dbReference>
<dbReference type="PATRIC" id="fig|1324261.3.peg.3980"/>
<sequence>MCCRMSSEHNQLSSNVLRRLSSEETEGTVNRVLSKLEESGRNLDITAVLANWGPGFRPFVMMSDALLFRGVLTPVDREVAVLLTAHLHQLAYEWKEHLVMAREAGVTDDQIAAIAENRWRTAPEAVFTASQRMVLEVIETLVADRRLTPELWGRTCDRLGPDAALELLMAYGWWGGFVRVVIESVLPLSDTPSSSTPG</sequence>
<gene>
    <name evidence="2" type="ORF">K875_03942</name>
</gene>
<dbReference type="GO" id="GO:0051920">
    <property type="term" value="F:peroxiredoxin activity"/>
    <property type="evidence" value="ECO:0007669"/>
    <property type="project" value="InterPro"/>
</dbReference>
<dbReference type="PANTHER" id="PTHR34846">
    <property type="entry name" value="4-CARBOXYMUCONOLACTONE DECARBOXYLASE FAMILY PROTEIN (AFU_ORTHOLOGUE AFUA_6G11590)"/>
    <property type="match status" value="1"/>
</dbReference>